<organism evidence="2 3">
    <name type="scientific">Bifidobacterium goeldii</name>
    <dbReference type="NCBI Taxonomy" id="2306975"/>
    <lineage>
        <taxon>Bacteria</taxon>
        <taxon>Bacillati</taxon>
        <taxon>Actinomycetota</taxon>
        <taxon>Actinomycetes</taxon>
        <taxon>Bifidobacteriales</taxon>
        <taxon>Bifidobacteriaceae</taxon>
        <taxon>Bifidobacterium</taxon>
    </lineage>
</organism>
<gene>
    <name evidence="2" type="ORF">D2E25_0259</name>
</gene>
<feature type="transmembrane region" description="Helical" evidence="1">
    <location>
        <begin position="56"/>
        <end position="75"/>
    </location>
</feature>
<protein>
    <submittedName>
        <fullName evidence="2">Uncharacterized protein</fullName>
    </submittedName>
</protein>
<dbReference type="Proteomes" id="UP000287533">
    <property type="component" value="Unassembled WGS sequence"/>
</dbReference>
<comment type="caution">
    <text evidence="2">The sequence shown here is derived from an EMBL/GenBank/DDBJ whole genome shotgun (WGS) entry which is preliminary data.</text>
</comment>
<accession>A0A430FM05</accession>
<keyword evidence="1" id="KW-0472">Membrane</keyword>
<keyword evidence="3" id="KW-1185">Reference proteome</keyword>
<evidence type="ECO:0000313" key="2">
    <source>
        <dbReference type="EMBL" id="RSX53953.1"/>
    </source>
</evidence>
<dbReference type="AlphaFoldDB" id="A0A430FM05"/>
<name>A0A430FM05_9BIFI</name>
<reference evidence="2 3" key="1">
    <citation type="submission" date="2018-09" db="EMBL/GenBank/DDBJ databases">
        <title>Characterization of the phylogenetic diversity of five novel species belonging to the genus Bifidobacterium.</title>
        <authorList>
            <person name="Lugli G.A."/>
            <person name="Duranti S."/>
            <person name="Milani C."/>
        </authorList>
    </citation>
    <scope>NUCLEOTIDE SEQUENCE [LARGE SCALE GENOMIC DNA]</scope>
    <source>
        <strain evidence="2 3">2034B</strain>
    </source>
</reference>
<dbReference type="EMBL" id="QXGL01000001">
    <property type="protein sequence ID" value="RSX53953.1"/>
    <property type="molecule type" value="Genomic_DNA"/>
</dbReference>
<evidence type="ECO:0000313" key="3">
    <source>
        <dbReference type="Proteomes" id="UP000287533"/>
    </source>
</evidence>
<sequence>MLSSEIDGLKRRIMHLHLVAPWNETILGASIGLITSAVFGLVGFYQTVGAPRWVEIVMIAFLAGGVVATALCLLFRKNMATIEEEQKNDLIEELDRWKRDSE</sequence>
<evidence type="ECO:0000256" key="1">
    <source>
        <dbReference type="SAM" id="Phobius"/>
    </source>
</evidence>
<proteinExistence type="predicted"/>
<keyword evidence="1" id="KW-1133">Transmembrane helix</keyword>
<feature type="transmembrane region" description="Helical" evidence="1">
    <location>
        <begin position="21"/>
        <end position="44"/>
    </location>
</feature>
<keyword evidence="1" id="KW-0812">Transmembrane</keyword>